<evidence type="ECO:0000256" key="3">
    <source>
        <dbReference type="ARBA" id="ARBA00023163"/>
    </source>
</evidence>
<dbReference type="InterPro" id="IPR011991">
    <property type="entry name" value="ArsR-like_HTH"/>
</dbReference>
<evidence type="ECO:0000256" key="1">
    <source>
        <dbReference type="ARBA" id="ARBA00023015"/>
    </source>
</evidence>
<keyword evidence="6" id="KW-1185">Reference proteome</keyword>
<organism evidence="5 6">
    <name type="scientific">Nonomuraea jiangxiensis</name>
    <dbReference type="NCBI Taxonomy" id="633440"/>
    <lineage>
        <taxon>Bacteria</taxon>
        <taxon>Bacillati</taxon>
        <taxon>Actinomycetota</taxon>
        <taxon>Actinomycetes</taxon>
        <taxon>Streptosporangiales</taxon>
        <taxon>Streptosporangiaceae</taxon>
        <taxon>Nonomuraea</taxon>
    </lineage>
</organism>
<evidence type="ECO:0000256" key="2">
    <source>
        <dbReference type="ARBA" id="ARBA00023125"/>
    </source>
</evidence>
<dbReference type="GO" id="GO:0043200">
    <property type="term" value="P:response to amino acid"/>
    <property type="evidence" value="ECO:0007669"/>
    <property type="project" value="TreeGrafter"/>
</dbReference>
<keyword evidence="2 5" id="KW-0238">DNA-binding</keyword>
<reference evidence="5 6" key="1">
    <citation type="submission" date="2016-10" db="EMBL/GenBank/DDBJ databases">
        <authorList>
            <person name="de Groot N.N."/>
        </authorList>
    </citation>
    <scope>NUCLEOTIDE SEQUENCE [LARGE SCALE GENOMIC DNA]</scope>
    <source>
        <strain evidence="5 6">CGMCC 4.6533</strain>
    </source>
</reference>
<dbReference type="InterPro" id="IPR011008">
    <property type="entry name" value="Dimeric_a/b-barrel"/>
</dbReference>
<dbReference type="Proteomes" id="UP000199202">
    <property type="component" value="Unassembled WGS sequence"/>
</dbReference>
<name>A0A1G8YT50_9ACTN</name>
<dbReference type="GO" id="GO:0043565">
    <property type="term" value="F:sequence-specific DNA binding"/>
    <property type="evidence" value="ECO:0007669"/>
    <property type="project" value="InterPro"/>
</dbReference>
<evidence type="ECO:0000313" key="5">
    <source>
        <dbReference type="EMBL" id="SDK05614.1"/>
    </source>
</evidence>
<evidence type="ECO:0000259" key="4">
    <source>
        <dbReference type="PROSITE" id="PS50956"/>
    </source>
</evidence>
<dbReference type="InterPro" id="IPR036390">
    <property type="entry name" value="WH_DNA-bd_sf"/>
</dbReference>
<dbReference type="SMART" id="SM00344">
    <property type="entry name" value="HTH_ASNC"/>
    <property type="match status" value="2"/>
</dbReference>
<dbReference type="InterPro" id="IPR036388">
    <property type="entry name" value="WH-like_DNA-bd_sf"/>
</dbReference>
<accession>A0A1G8YT50</accession>
<dbReference type="PANTHER" id="PTHR30154">
    <property type="entry name" value="LEUCINE-RESPONSIVE REGULATORY PROTEIN"/>
    <property type="match status" value="1"/>
</dbReference>
<keyword evidence="1" id="KW-0805">Transcription regulation</keyword>
<protein>
    <submittedName>
        <fullName evidence="5">DNA-binding transcriptional regulator, Lrp family</fullName>
    </submittedName>
</protein>
<dbReference type="STRING" id="633440.SAMN05421869_113362"/>
<dbReference type="Pfam" id="PF01037">
    <property type="entry name" value="AsnC_trans_reg"/>
    <property type="match status" value="1"/>
</dbReference>
<dbReference type="EMBL" id="FNDJ01000013">
    <property type="protein sequence ID" value="SDK05614.1"/>
    <property type="molecule type" value="Genomic_DNA"/>
</dbReference>
<feature type="domain" description="HTH asnC-type" evidence="4">
    <location>
        <begin position="8"/>
        <end position="51"/>
    </location>
</feature>
<evidence type="ECO:0000313" key="6">
    <source>
        <dbReference type="Proteomes" id="UP000199202"/>
    </source>
</evidence>
<keyword evidence="3" id="KW-0804">Transcription</keyword>
<sequence>MTVETDIADELDRRLIHALQLDARAPFSRIAEVLGVSDQTVARRYRRLRSADLLRVVAVPPTNFYGHGRWMLRLRCVPGAADAIASALARRPDTAWVQLVSGGTEVQCIIRARVPGESEQLLLERLPRHGRVVDIAAYSLLHTFYGSPGRVRLLNALTPEEAAQLGPGPDAVTGADLTHCDADDLRLFNVLARDARTGLADLAAATGWSQSTVRRRMDELRASGALHFYAEFDLTYLGYRAGTRLWASAPPAELAAAGEALASHPEVVFAAATTGPTNLVATVICTDAHDVYRYLTERVAALPAITQVETTPVIQTRKRVGRLLQAALDG</sequence>
<dbReference type="Gene3D" id="3.30.70.920">
    <property type="match status" value="1"/>
</dbReference>
<gene>
    <name evidence="5" type="ORF">SAMN05421869_113362</name>
</gene>
<dbReference type="InterPro" id="IPR019888">
    <property type="entry name" value="Tscrpt_reg_AsnC-like"/>
</dbReference>
<dbReference type="PANTHER" id="PTHR30154:SF34">
    <property type="entry name" value="TRANSCRIPTIONAL REGULATOR AZLB"/>
    <property type="match status" value="1"/>
</dbReference>
<dbReference type="InterPro" id="IPR019887">
    <property type="entry name" value="Tscrpt_reg_AsnC/Lrp_C"/>
</dbReference>
<dbReference type="SUPFAM" id="SSF54909">
    <property type="entry name" value="Dimeric alpha+beta barrel"/>
    <property type="match status" value="1"/>
</dbReference>
<dbReference type="CDD" id="cd00090">
    <property type="entry name" value="HTH_ARSR"/>
    <property type="match status" value="1"/>
</dbReference>
<dbReference type="AlphaFoldDB" id="A0A1G8YT50"/>
<proteinExistence type="predicted"/>
<dbReference type="SUPFAM" id="SSF46785">
    <property type="entry name" value="Winged helix' DNA-binding domain"/>
    <property type="match status" value="2"/>
</dbReference>
<dbReference type="PROSITE" id="PS50956">
    <property type="entry name" value="HTH_ASNC_2"/>
    <property type="match status" value="1"/>
</dbReference>
<dbReference type="Pfam" id="PF13404">
    <property type="entry name" value="HTH_AsnC-type"/>
    <property type="match status" value="2"/>
</dbReference>
<dbReference type="PRINTS" id="PR00033">
    <property type="entry name" value="HTHASNC"/>
</dbReference>
<dbReference type="GO" id="GO:0005829">
    <property type="term" value="C:cytosol"/>
    <property type="evidence" value="ECO:0007669"/>
    <property type="project" value="TreeGrafter"/>
</dbReference>
<dbReference type="Gene3D" id="1.10.10.10">
    <property type="entry name" value="Winged helix-like DNA-binding domain superfamily/Winged helix DNA-binding domain"/>
    <property type="match status" value="2"/>
</dbReference>
<dbReference type="InterPro" id="IPR000485">
    <property type="entry name" value="AsnC-type_HTH_dom"/>
</dbReference>